<proteinExistence type="predicted"/>
<accession>A0AAV3X6W2</accession>
<keyword evidence="1" id="KW-1133">Transmembrane helix</keyword>
<feature type="transmembrane region" description="Helical" evidence="1">
    <location>
        <begin position="6"/>
        <end position="27"/>
    </location>
</feature>
<evidence type="ECO:0000313" key="3">
    <source>
        <dbReference type="Proteomes" id="UP001050975"/>
    </source>
</evidence>
<sequence>MTPLFVFFYTFFLIYIFLQLSSQLRFWMGSSLSRNDIESGCIGITAVFNWVLVGAKAKVSFVASTKFLACRAPTNDSNATGIQMMKRSPAAHTPKLPRFGANTTLGII</sequence>
<evidence type="ECO:0008006" key="4">
    <source>
        <dbReference type="Google" id="ProtNLM"/>
    </source>
</evidence>
<organism evidence="2 3">
    <name type="scientific">Microseira wollei NIES-4236</name>
    <dbReference type="NCBI Taxonomy" id="2530354"/>
    <lineage>
        <taxon>Bacteria</taxon>
        <taxon>Bacillati</taxon>
        <taxon>Cyanobacteriota</taxon>
        <taxon>Cyanophyceae</taxon>
        <taxon>Oscillatoriophycideae</taxon>
        <taxon>Aerosakkonematales</taxon>
        <taxon>Aerosakkonemataceae</taxon>
        <taxon>Microseira</taxon>
    </lineage>
</organism>
<dbReference type="EMBL" id="BLAY01000021">
    <property type="protein sequence ID" value="GET37041.1"/>
    <property type="molecule type" value="Genomic_DNA"/>
</dbReference>
<name>A0AAV3X6W2_9CYAN</name>
<dbReference type="AlphaFoldDB" id="A0AAV3X6W2"/>
<evidence type="ECO:0000256" key="1">
    <source>
        <dbReference type="SAM" id="Phobius"/>
    </source>
</evidence>
<keyword evidence="1" id="KW-0812">Transmembrane</keyword>
<dbReference type="Proteomes" id="UP001050975">
    <property type="component" value="Unassembled WGS sequence"/>
</dbReference>
<gene>
    <name evidence="2" type="ORF">MiSe_17940</name>
</gene>
<reference evidence="2" key="1">
    <citation type="submission" date="2019-10" db="EMBL/GenBank/DDBJ databases">
        <title>Draft genome sequece of Microseira wollei NIES-4236.</title>
        <authorList>
            <person name="Yamaguchi H."/>
            <person name="Suzuki S."/>
            <person name="Kawachi M."/>
        </authorList>
    </citation>
    <scope>NUCLEOTIDE SEQUENCE</scope>
    <source>
        <strain evidence="2">NIES-4236</strain>
    </source>
</reference>
<evidence type="ECO:0000313" key="2">
    <source>
        <dbReference type="EMBL" id="GET37041.1"/>
    </source>
</evidence>
<keyword evidence="3" id="KW-1185">Reference proteome</keyword>
<protein>
    <recommendedName>
        <fullName evidence="4">Secreted protein</fullName>
    </recommendedName>
</protein>
<comment type="caution">
    <text evidence="2">The sequence shown here is derived from an EMBL/GenBank/DDBJ whole genome shotgun (WGS) entry which is preliminary data.</text>
</comment>
<keyword evidence="1" id="KW-0472">Membrane</keyword>